<keyword evidence="2" id="KW-0328">Glycosyltransferase</keyword>
<dbReference type="PANTHER" id="PTHR12526">
    <property type="entry name" value="GLYCOSYLTRANSFERASE"/>
    <property type="match status" value="1"/>
</dbReference>
<keyword evidence="3" id="KW-1185">Reference proteome</keyword>
<evidence type="ECO:0000259" key="1">
    <source>
        <dbReference type="Pfam" id="PF00534"/>
    </source>
</evidence>
<proteinExistence type="predicted"/>
<dbReference type="PANTHER" id="PTHR12526:SF630">
    <property type="entry name" value="GLYCOSYLTRANSFERASE"/>
    <property type="match status" value="1"/>
</dbReference>
<protein>
    <submittedName>
        <fullName evidence="2">Glycosyltransferase</fullName>
        <ecNumber evidence="2">2.4.-.-</ecNumber>
    </submittedName>
</protein>
<dbReference type="SUPFAM" id="SSF53756">
    <property type="entry name" value="UDP-Glycosyltransferase/glycogen phosphorylase"/>
    <property type="match status" value="1"/>
</dbReference>
<dbReference type="InterPro" id="IPR001296">
    <property type="entry name" value="Glyco_trans_1"/>
</dbReference>
<dbReference type="EMBL" id="CP129013">
    <property type="protein sequence ID" value="WLR42792.1"/>
    <property type="molecule type" value="Genomic_DNA"/>
</dbReference>
<name>A0ABY9JTV5_9BACI</name>
<evidence type="ECO:0000313" key="3">
    <source>
        <dbReference type="Proteomes" id="UP001197974"/>
    </source>
</evidence>
<dbReference type="CDD" id="cd03811">
    <property type="entry name" value="GT4_GT28_WabH-like"/>
    <property type="match status" value="1"/>
</dbReference>
<accession>A0ABY9JTV5</accession>
<sequence length="395" mass="45895">MTKKELLFIIPSLDVGGGEKSLVNLLNQLDYSMYNVDLFLFNQQGLFMSYLPKEVNIIFPGRAFKAFNKPLYQALPSLINHNYHSLTVPRLQFWINNRIKRDKNINEQKGWKYYSQSIQPLEKEYDVSIGFLEKTSIYLCVDKVKAKKKIGFIHNDYEKLGMDPKIDNHYFAYLDHIVTVSTECLTVLNKYFPDHKRKISLMKNIVSPNLIHRMSKENNQVNQDDLTIVSVGRLSKQKGFDMAIKSCKLLVDKGYKIRWLIIGEGEERKKLTSLILKYQLEDIFLLVGVKSNPYPYIRMADIYVQPSRFEGKPIAVDEAKILHKPIVVTNFSTSRDQIEHNQNGLIAEMNVQSISATIEQLINSKKLRKKLTENLKKEKLGTEEEVFTFYKMIHG</sequence>
<organism evidence="2 3">
    <name type="scientific">Bacillus carboniphilus</name>
    <dbReference type="NCBI Taxonomy" id="86663"/>
    <lineage>
        <taxon>Bacteria</taxon>
        <taxon>Bacillati</taxon>
        <taxon>Bacillota</taxon>
        <taxon>Bacilli</taxon>
        <taxon>Bacillales</taxon>
        <taxon>Bacillaceae</taxon>
        <taxon>Bacillus</taxon>
    </lineage>
</organism>
<reference evidence="2 3" key="1">
    <citation type="submission" date="2023-06" db="EMBL/GenBank/DDBJ databases">
        <title>Five Gram-positive bacteria isolated from mangrove sediments in Shenzhen, Guangdong, China.</title>
        <authorList>
            <person name="Yu S."/>
            <person name="Zheng W."/>
            <person name="Huang Y."/>
        </authorList>
    </citation>
    <scope>NUCLEOTIDE SEQUENCE [LARGE SCALE GENOMIC DNA]</scope>
    <source>
        <strain evidence="2 3">SaN35-3</strain>
    </source>
</reference>
<dbReference type="Pfam" id="PF00534">
    <property type="entry name" value="Glycos_transf_1"/>
    <property type="match status" value="1"/>
</dbReference>
<gene>
    <name evidence="2" type="ORF">LC087_00660</name>
</gene>
<dbReference type="GO" id="GO:0016757">
    <property type="term" value="F:glycosyltransferase activity"/>
    <property type="evidence" value="ECO:0007669"/>
    <property type="project" value="UniProtKB-KW"/>
</dbReference>
<evidence type="ECO:0000313" key="2">
    <source>
        <dbReference type="EMBL" id="WLR42792.1"/>
    </source>
</evidence>
<dbReference type="Gene3D" id="3.40.50.2000">
    <property type="entry name" value="Glycogen Phosphorylase B"/>
    <property type="match status" value="2"/>
</dbReference>
<feature type="domain" description="Glycosyl transferase family 1" evidence="1">
    <location>
        <begin position="216"/>
        <end position="377"/>
    </location>
</feature>
<dbReference type="RefSeq" id="WP_226539382.1">
    <property type="nucleotide sequence ID" value="NZ_CP129013.1"/>
</dbReference>
<keyword evidence="2" id="KW-0808">Transferase</keyword>
<dbReference type="EC" id="2.4.-.-" evidence="2"/>
<dbReference type="Proteomes" id="UP001197974">
    <property type="component" value="Chromosome"/>
</dbReference>